<dbReference type="EMBL" id="ANMO01000137">
    <property type="protein sequence ID" value="EMB16055.1"/>
    <property type="molecule type" value="Genomic_DNA"/>
</dbReference>
<reference evidence="6" key="1">
    <citation type="submission" date="2012-11" db="EMBL/GenBank/DDBJ databases">
        <title>Permanent draft genomes of Rhodopirellula europaea strain SH398 and 6C.</title>
        <authorList>
            <person name="Richter M."/>
            <person name="Richter-Heitmann T."/>
            <person name="Frank C."/>
            <person name="Harder J."/>
            <person name="Glockner F.O."/>
        </authorList>
    </citation>
    <scope>NUCLEOTIDE SEQUENCE</scope>
    <source>
        <strain evidence="6">6C</strain>
    </source>
</reference>
<protein>
    <submittedName>
        <fullName evidence="6">Type I restriction-modification system specificity subunit</fullName>
    </submittedName>
</protein>
<evidence type="ECO:0000256" key="1">
    <source>
        <dbReference type="ARBA" id="ARBA00010923"/>
    </source>
</evidence>
<dbReference type="GO" id="GO:0003677">
    <property type="term" value="F:DNA binding"/>
    <property type="evidence" value="ECO:0007669"/>
    <property type="project" value="UniProtKB-KW"/>
</dbReference>
<dbReference type="CDD" id="cd17496">
    <property type="entry name" value="RMtype1_S_BliBORF2384P-TRD1-CR1_like"/>
    <property type="match status" value="1"/>
</dbReference>
<dbReference type="Pfam" id="PF01420">
    <property type="entry name" value="Methylase_S"/>
    <property type="match status" value="1"/>
</dbReference>
<sequence length="248" mass="26703">MPLPPTLAEQESIAEALGDADALVESLERLLAKKRNLKQAAMQQLLTGKKRLPGFEGEWEVSELRGRVNLRSGHHVLAQYCNQEGLGTPYLTGPSDFPDGAISHSKFTTKPTTLCQKDDILVTVKGSGCGTLVKADSTYCISRQLMAITVQEGDFRFIYYSLLQNASDFQDAAAGLIPGLSRSDVLGQELPFPPSHAEQTAIATVLSDMDAEIAAIEAKIDKARQIKAGMMQELLTGKTRLVSGGPAS</sequence>
<dbReference type="Gene3D" id="3.90.220.20">
    <property type="entry name" value="DNA methylase specificity domains"/>
    <property type="match status" value="1"/>
</dbReference>
<dbReference type="SUPFAM" id="SSF116734">
    <property type="entry name" value="DNA methylase specificity domain"/>
    <property type="match status" value="2"/>
</dbReference>
<feature type="domain" description="Type I restriction modification DNA specificity" evidence="5">
    <location>
        <begin position="58"/>
        <end position="220"/>
    </location>
</feature>
<dbReference type="Proteomes" id="UP000011529">
    <property type="component" value="Unassembled WGS sequence"/>
</dbReference>
<comment type="caution">
    <text evidence="6">The sequence shown here is derived from an EMBL/GenBank/DDBJ whole genome shotgun (WGS) entry which is preliminary data.</text>
</comment>
<dbReference type="InterPro" id="IPR044946">
    <property type="entry name" value="Restrct_endonuc_typeI_TRD_sf"/>
</dbReference>
<dbReference type="GO" id="GO:0009307">
    <property type="term" value="P:DNA restriction-modification system"/>
    <property type="evidence" value="ECO:0007669"/>
    <property type="project" value="UniProtKB-KW"/>
</dbReference>
<dbReference type="AlphaFoldDB" id="M2AG27"/>
<evidence type="ECO:0000259" key="5">
    <source>
        <dbReference type="Pfam" id="PF01420"/>
    </source>
</evidence>
<evidence type="ECO:0000313" key="6">
    <source>
        <dbReference type="EMBL" id="EMB16055.1"/>
    </source>
</evidence>
<reference evidence="6" key="2">
    <citation type="journal article" date="2013" name="Mar. Genomics">
        <title>Expression of sulfatases in Rhodopirellula baltica and the diversity of sulfatases in the genus Rhodopirellula.</title>
        <authorList>
            <person name="Wegner C.E."/>
            <person name="Richter-Heitmann T."/>
            <person name="Klindworth A."/>
            <person name="Klockow C."/>
            <person name="Richter M."/>
            <person name="Achstetter T."/>
            <person name="Glockner F.O."/>
            <person name="Harder J."/>
        </authorList>
    </citation>
    <scope>NUCLEOTIDE SEQUENCE [LARGE SCALE GENOMIC DNA]</scope>
    <source>
        <strain evidence="6">6C</strain>
    </source>
</reference>
<dbReference type="PANTHER" id="PTHR30408:SF12">
    <property type="entry name" value="TYPE I RESTRICTION ENZYME MJAVIII SPECIFICITY SUBUNIT"/>
    <property type="match status" value="1"/>
</dbReference>
<evidence type="ECO:0000256" key="4">
    <source>
        <dbReference type="SAM" id="Coils"/>
    </source>
</evidence>
<evidence type="ECO:0000313" key="7">
    <source>
        <dbReference type="Proteomes" id="UP000011529"/>
    </source>
</evidence>
<feature type="coiled-coil region" evidence="4">
    <location>
        <begin position="206"/>
        <end position="233"/>
    </location>
</feature>
<keyword evidence="3" id="KW-0238">DNA-binding</keyword>
<evidence type="ECO:0000256" key="2">
    <source>
        <dbReference type="ARBA" id="ARBA00022747"/>
    </source>
</evidence>
<name>M2AG27_9BACT</name>
<dbReference type="Gene3D" id="1.10.287.1120">
    <property type="entry name" value="Bipartite methylase S protein"/>
    <property type="match status" value="2"/>
</dbReference>
<proteinExistence type="inferred from homology"/>
<dbReference type="InterPro" id="IPR000055">
    <property type="entry name" value="Restrct_endonuc_typeI_TRD"/>
</dbReference>
<dbReference type="InterPro" id="IPR052021">
    <property type="entry name" value="Type-I_RS_S_subunit"/>
</dbReference>
<accession>M2AG27</accession>
<keyword evidence="4" id="KW-0175">Coiled coil</keyword>
<keyword evidence="2" id="KW-0680">Restriction system</keyword>
<evidence type="ECO:0000256" key="3">
    <source>
        <dbReference type="ARBA" id="ARBA00023125"/>
    </source>
</evidence>
<dbReference type="PATRIC" id="fig|1263867.3.peg.3441"/>
<keyword evidence="7" id="KW-1185">Reference proteome</keyword>
<dbReference type="PANTHER" id="PTHR30408">
    <property type="entry name" value="TYPE-1 RESTRICTION ENZYME ECOKI SPECIFICITY PROTEIN"/>
    <property type="match status" value="1"/>
</dbReference>
<gene>
    <name evidence="6" type="ORF">RE6C_03221</name>
</gene>
<organism evidence="6 7">
    <name type="scientific">Rhodopirellula europaea 6C</name>
    <dbReference type="NCBI Taxonomy" id="1263867"/>
    <lineage>
        <taxon>Bacteria</taxon>
        <taxon>Pseudomonadati</taxon>
        <taxon>Planctomycetota</taxon>
        <taxon>Planctomycetia</taxon>
        <taxon>Pirellulales</taxon>
        <taxon>Pirellulaceae</taxon>
        <taxon>Rhodopirellula</taxon>
    </lineage>
</organism>
<comment type="similarity">
    <text evidence="1">Belongs to the type-I restriction system S methylase family.</text>
</comment>
<dbReference type="REBASE" id="120228">
    <property type="entry name" value="S.Reu6CORF3222P"/>
</dbReference>